<keyword evidence="3" id="KW-1185">Reference proteome</keyword>
<sequence>MRSRSVRLAVTASAVALLGTLAAAAPAAAAPQHSATGTSSVEQAAAWEFVAWYPNKTQCQNGGAYYLRHGYSNYICELDPMRGWALMVGE</sequence>
<reference evidence="2 3" key="1">
    <citation type="submission" date="2018-06" db="EMBL/GenBank/DDBJ databases">
        <title>Streptomyces reniochalinae sp. nov. and Streptomyces diacarnus sp. nov. from marine sponges.</title>
        <authorList>
            <person name="Li L."/>
        </authorList>
    </citation>
    <scope>NUCLEOTIDE SEQUENCE [LARGE SCALE GENOMIC DNA]</scope>
    <source>
        <strain evidence="2 3">LHW51701</strain>
    </source>
</reference>
<accession>A0A367F7L2</accession>
<keyword evidence="1" id="KW-0732">Signal</keyword>
<protein>
    <recommendedName>
        <fullName evidence="4">Secreted protein</fullName>
    </recommendedName>
</protein>
<proteinExistence type="predicted"/>
<evidence type="ECO:0000256" key="1">
    <source>
        <dbReference type="SAM" id="SignalP"/>
    </source>
</evidence>
<dbReference type="Proteomes" id="UP000252914">
    <property type="component" value="Unassembled WGS sequence"/>
</dbReference>
<evidence type="ECO:0008006" key="4">
    <source>
        <dbReference type="Google" id="ProtNLM"/>
    </source>
</evidence>
<dbReference type="EMBL" id="QOIN01000034">
    <property type="protein sequence ID" value="RCG26353.1"/>
    <property type="molecule type" value="Genomic_DNA"/>
</dbReference>
<dbReference type="RefSeq" id="WP_114021003.1">
    <property type="nucleotide sequence ID" value="NZ_JBEYTF010000008.1"/>
</dbReference>
<evidence type="ECO:0000313" key="2">
    <source>
        <dbReference type="EMBL" id="RCG26353.1"/>
    </source>
</evidence>
<dbReference type="AlphaFoldDB" id="A0A367F7L2"/>
<evidence type="ECO:0000313" key="3">
    <source>
        <dbReference type="Proteomes" id="UP000252914"/>
    </source>
</evidence>
<feature type="chain" id="PRO_5016720024" description="Secreted protein" evidence="1">
    <location>
        <begin position="30"/>
        <end position="90"/>
    </location>
</feature>
<organism evidence="2 3">
    <name type="scientific">Streptomyces diacarni</name>
    <dbReference type="NCBI Taxonomy" id="2800381"/>
    <lineage>
        <taxon>Bacteria</taxon>
        <taxon>Bacillati</taxon>
        <taxon>Actinomycetota</taxon>
        <taxon>Actinomycetes</taxon>
        <taxon>Kitasatosporales</taxon>
        <taxon>Streptomycetaceae</taxon>
        <taxon>Streptomyces</taxon>
    </lineage>
</organism>
<name>A0A367F7L2_9ACTN</name>
<feature type="signal peptide" evidence="1">
    <location>
        <begin position="1"/>
        <end position="29"/>
    </location>
</feature>
<comment type="caution">
    <text evidence="2">The sequence shown here is derived from an EMBL/GenBank/DDBJ whole genome shotgun (WGS) entry which is preliminary data.</text>
</comment>
<gene>
    <name evidence="2" type="ORF">DTL70_07140</name>
</gene>